<dbReference type="EMBL" id="JBJXBP010000008">
    <property type="protein sequence ID" value="KAL3813163.1"/>
    <property type="molecule type" value="Genomic_DNA"/>
</dbReference>
<keyword evidence="1" id="KW-0812">Transmembrane</keyword>
<proteinExistence type="predicted"/>
<evidence type="ECO:0000313" key="2">
    <source>
        <dbReference type="EMBL" id="KAL3813163.1"/>
    </source>
</evidence>
<keyword evidence="1" id="KW-1133">Transmembrane helix</keyword>
<sequence>MANNQPPIDVPPLTQPPLARHFIGNFIEGTIICATCRGEVSRLPKRRGFDILSYPSEQPNGLNNHFMIVSFAVSYNFSCFCVVILLYCRPVVIM</sequence>
<organism evidence="2 3">
    <name type="scientific">Penstemon smallii</name>
    <dbReference type="NCBI Taxonomy" id="265156"/>
    <lineage>
        <taxon>Eukaryota</taxon>
        <taxon>Viridiplantae</taxon>
        <taxon>Streptophyta</taxon>
        <taxon>Embryophyta</taxon>
        <taxon>Tracheophyta</taxon>
        <taxon>Spermatophyta</taxon>
        <taxon>Magnoliopsida</taxon>
        <taxon>eudicotyledons</taxon>
        <taxon>Gunneridae</taxon>
        <taxon>Pentapetalae</taxon>
        <taxon>asterids</taxon>
        <taxon>lamiids</taxon>
        <taxon>Lamiales</taxon>
        <taxon>Plantaginaceae</taxon>
        <taxon>Cheloneae</taxon>
        <taxon>Penstemon</taxon>
    </lineage>
</organism>
<protein>
    <submittedName>
        <fullName evidence="2">Uncharacterized protein</fullName>
    </submittedName>
</protein>
<name>A0ABD3RJW7_9LAMI</name>
<keyword evidence="3" id="KW-1185">Reference proteome</keyword>
<reference evidence="2 3" key="1">
    <citation type="submission" date="2024-12" db="EMBL/GenBank/DDBJ databases">
        <title>The unique morphological basis and parallel evolutionary history of personate flowers in Penstemon.</title>
        <authorList>
            <person name="Depatie T.H."/>
            <person name="Wessinger C.A."/>
        </authorList>
    </citation>
    <scope>NUCLEOTIDE SEQUENCE [LARGE SCALE GENOMIC DNA]</scope>
    <source>
        <strain evidence="2">WTNN_2</strain>
        <tissue evidence="2">Leaf</tissue>
    </source>
</reference>
<feature type="transmembrane region" description="Helical" evidence="1">
    <location>
        <begin position="66"/>
        <end position="88"/>
    </location>
</feature>
<accession>A0ABD3RJW7</accession>
<gene>
    <name evidence="2" type="ORF">ACJIZ3_014431</name>
</gene>
<evidence type="ECO:0000256" key="1">
    <source>
        <dbReference type="SAM" id="Phobius"/>
    </source>
</evidence>
<dbReference type="AlphaFoldDB" id="A0ABD3RJW7"/>
<evidence type="ECO:0000313" key="3">
    <source>
        <dbReference type="Proteomes" id="UP001634393"/>
    </source>
</evidence>
<dbReference type="Proteomes" id="UP001634393">
    <property type="component" value="Unassembled WGS sequence"/>
</dbReference>
<comment type="caution">
    <text evidence="2">The sequence shown here is derived from an EMBL/GenBank/DDBJ whole genome shotgun (WGS) entry which is preliminary data.</text>
</comment>
<keyword evidence="1" id="KW-0472">Membrane</keyword>